<keyword evidence="3" id="KW-1185">Reference proteome</keyword>
<feature type="chain" id="PRO_5005580625" evidence="1">
    <location>
        <begin position="25"/>
        <end position="360"/>
    </location>
</feature>
<sequence length="360" mass="40978">MTLYNIKSLSILYLMLSLPFFSQAQGWQNPSERYTDAYKKYLNAKCPIPEDGIKHFVYFARDRGALKGHPLLQHSSFTGAQIMYAWKDLEANKNEYDFTAIEEDVRYLKQFGKKLFIQLQDVTFDPKYKAVPSYLTTKEYKGGAILQHDENGEPEGWVAKRWNVNVRERYALLLTALGKEFDGEIEGINLQETAIGVTKSDSDFSEEAYVQGIKENMLALKKAFPTSTTMVYANFIPGEWLPFDDKGYLKNIYQYGEEIGVGLGGPDLMVTRKGQLNHALAQMHEGAFTVPLGIAIQDGNYIGKTGADLDYNEEQDKGDDGRSNIVPLLHAFAKDFLKVSYMFWVNQVPYFEQDVITCFK</sequence>
<dbReference type="AlphaFoldDB" id="A0A0L8ANT4"/>
<gene>
    <name evidence="2" type="ORF">OB69_04585</name>
</gene>
<evidence type="ECO:0000313" key="2">
    <source>
        <dbReference type="EMBL" id="KOF03837.1"/>
    </source>
</evidence>
<dbReference type="SUPFAM" id="SSF51445">
    <property type="entry name" value="(Trans)glycosidases"/>
    <property type="match status" value="1"/>
</dbReference>
<dbReference type="EMBL" id="JSVA01000005">
    <property type="protein sequence ID" value="KOF03837.1"/>
    <property type="molecule type" value="Genomic_DNA"/>
</dbReference>
<accession>A0A0L8ANT4</accession>
<dbReference type="InterPro" id="IPR017853">
    <property type="entry name" value="GH"/>
</dbReference>
<proteinExistence type="predicted"/>
<dbReference type="OrthoDB" id="4047605at2"/>
<reference evidence="3" key="1">
    <citation type="submission" date="2014-11" db="EMBL/GenBank/DDBJ databases">
        <title>Genome sequencing of Roseivirga sp. D-25.</title>
        <authorList>
            <person name="Selvaratnam C."/>
            <person name="Thevarajoo S."/>
            <person name="Goh K.M."/>
            <person name="Eee R."/>
            <person name="Chan K.-G."/>
            <person name="Chong C.S."/>
        </authorList>
    </citation>
    <scope>NUCLEOTIDE SEQUENCE [LARGE SCALE GENOMIC DNA]</scope>
    <source>
        <strain evidence="3">D-25</strain>
    </source>
</reference>
<feature type="signal peptide" evidence="1">
    <location>
        <begin position="1"/>
        <end position="24"/>
    </location>
</feature>
<comment type="caution">
    <text evidence="2">The sequence shown here is derived from an EMBL/GenBank/DDBJ whole genome shotgun (WGS) entry which is preliminary data.</text>
</comment>
<keyword evidence="1" id="KW-0732">Signal</keyword>
<dbReference type="Gene3D" id="3.20.20.80">
    <property type="entry name" value="Glycosidases"/>
    <property type="match status" value="1"/>
</dbReference>
<protein>
    <submittedName>
        <fullName evidence="2">Uncharacterized protein</fullName>
    </submittedName>
</protein>
<evidence type="ECO:0000313" key="3">
    <source>
        <dbReference type="Proteomes" id="UP000036908"/>
    </source>
</evidence>
<name>A0A0L8ANT4_9BACT</name>
<evidence type="ECO:0000256" key="1">
    <source>
        <dbReference type="SAM" id="SignalP"/>
    </source>
</evidence>
<dbReference type="Proteomes" id="UP000036908">
    <property type="component" value="Unassembled WGS sequence"/>
</dbReference>
<dbReference type="PATRIC" id="fig|1566026.4.peg.2739"/>
<organism evidence="2 3">
    <name type="scientific">Roseivirga seohaensis subsp. aquiponti</name>
    <dbReference type="NCBI Taxonomy" id="1566026"/>
    <lineage>
        <taxon>Bacteria</taxon>
        <taxon>Pseudomonadati</taxon>
        <taxon>Bacteroidota</taxon>
        <taxon>Cytophagia</taxon>
        <taxon>Cytophagales</taxon>
        <taxon>Roseivirgaceae</taxon>
        <taxon>Roseivirga</taxon>
    </lineage>
</organism>